<dbReference type="InterPro" id="IPR003594">
    <property type="entry name" value="HATPase_dom"/>
</dbReference>
<evidence type="ECO:0000256" key="11">
    <source>
        <dbReference type="ARBA" id="ARBA00023012"/>
    </source>
</evidence>
<dbReference type="GeneID" id="95552486"/>
<dbReference type="InterPro" id="IPR005467">
    <property type="entry name" value="His_kinase_dom"/>
</dbReference>
<evidence type="ECO:0000256" key="4">
    <source>
        <dbReference type="ARBA" id="ARBA00022553"/>
    </source>
</evidence>
<evidence type="ECO:0000256" key="1">
    <source>
        <dbReference type="ARBA" id="ARBA00000085"/>
    </source>
</evidence>
<evidence type="ECO:0000256" key="3">
    <source>
        <dbReference type="ARBA" id="ARBA00012438"/>
    </source>
</evidence>
<comment type="catalytic activity">
    <reaction evidence="1">
        <text>ATP + protein L-histidine = ADP + protein N-phospho-L-histidine.</text>
        <dbReference type="EC" id="2.7.13.3"/>
    </reaction>
</comment>
<dbReference type="InterPro" id="IPR003661">
    <property type="entry name" value="HisK_dim/P_dom"/>
</dbReference>
<feature type="domain" description="Histidine kinase" evidence="14">
    <location>
        <begin position="239"/>
        <end position="451"/>
    </location>
</feature>
<comment type="subcellular location">
    <subcellularLocation>
        <location evidence="2">Membrane</location>
        <topology evidence="2">Multi-pass membrane protein</topology>
    </subcellularLocation>
</comment>
<reference evidence="16" key="1">
    <citation type="submission" date="2017-04" db="EMBL/GenBank/DDBJ databases">
        <authorList>
            <person name="Varghese N."/>
            <person name="Submissions S."/>
        </authorList>
    </citation>
    <scope>NUCLEOTIDE SEQUENCE [LARGE SCALE GENOMIC DNA]</scope>
    <source>
        <strain evidence="16">Ballard 720</strain>
    </source>
</reference>
<dbReference type="GO" id="GO:0000155">
    <property type="term" value="F:phosphorelay sensor kinase activity"/>
    <property type="evidence" value="ECO:0007669"/>
    <property type="project" value="InterPro"/>
</dbReference>
<dbReference type="PANTHER" id="PTHR45436:SF14">
    <property type="entry name" value="SENSOR PROTEIN QSEC"/>
    <property type="match status" value="1"/>
</dbReference>
<evidence type="ECO:0000313" key="15">
    <source>
        <dbReference type="EMBL" id="SMF06024.1"/>
    </source>
</evidence>
<dbReference type="Gene3D" id="1.10.287.130">
    <property type="match status" value="1"/>
</dbReference>
<dbReference type="InterPro" id="IPR036890">
    <property type="entry name" value="HATPase_C_sf"/>
</dbReference>
<dbReference type="InterPro" id="IPR036097">
    <property type="entry name" value="HisK_dim/P_sf"/>
</dbReference>
<gene>
    <name evidence="15" type="ORF">SAMN06295900_102192</name>
</gene>
<dbReference type="OrthoDB" id="8554694at2"/>
<evidence type="ECO:0000256" key="12">
    <source>
        <dbReference type="ARBA" id="ARBA00023136"/>
    </source>
</evidence>
<dbReference type="InterPro" id="IPR050428">
    <property type="entry name" value="TCS_sensor_his_kinase"/>
</dbReference>
<dbReference type="SMART" id="SM00387">
    <property type="entry name" value="HATPase_c"/>
    <property type="match status" value="1"/>
</dbReference>
<dbReference type="SUPFAM" id="SSF47384">
    <property type="entry name" value="Homodimeric domain of signal transducing histidine kinase"/>
    <property type="match status" value="1"/>
</dbReference>
<dbReference type="GO" id="GO:0005886">
    <property type="term" value="C:plasma membrane"/>
    <property type="evidence" value="ECO:0007669"/>
    <property type="project" value="TreeGrafter"/>
</dbReference>
<dbReference type="RefSeq" id="WP_085224843.1">
    <property type="nucleotide sequence ID" value="NZ_BSQD01000002.1"/>
</dbReference>
<dbReference type="Pfam" id="PF02518">
    <property type="entry name" value="HATPase_c"/>
    <property type="match status" value="1"/>
</dbReference>
<dbReference type="CDD" id="cd00075">
    <property type="entry name" value="HATPase"/>
    <property type="match status" value="1"/>
</dbReference>
<evidence type="ECO:0000256" key="9">
    <source>
        <dbReference type="ARBA" id="ARBA00022840"/>
    </source>
</evidence>
<dbReference type="PANTHER" id="PTHR45436">
    <property type="entry name" value="SENSOR HISTIDINE KINASE YKOH"/>
    <property type="match status" value="1"/>
</dbReference>
<keyword evidence="7" id="KW-0547">Nucleotide-binding</keyword>
<dbReference type="Pfam" id="PF00512">
    <property type="entry name" value="HisKA"/>
    <property type="match status" value="1"/>
</dbReference>
<evidence type="ECO:0000256" key="8">
    <source>
        <dbReference type="ARBA" id="ARBA00022777"/>
    </source>
</evidence>
<dbReference type="Pfam" id="PF08521">
    <property type="entry name" value="2CSK_N"/>
    <property type="match status" value="1"/>
</dbReference>
<dbReference type="Gene3D" id="3.30.565.10">
    <property type="entry name" value="Histidine kinase-like ATPase, C-terminal domain"/>
    <property type="match status" value="1"/>
</dbReference>
<evidence type="ECO:0000256" key="10">
    <source>
        <dbReference type="ARBA" id="ARBA00022989"/>
    </source>
</evidence>
<evidence type="ECO:0000259" key="14">
    <source>
        <dbReference type="PROSITE" id="PS50109"/>
    </source>
</evidence>
<dbReference type="EMBL" id="FXAH01000002">
    <property type="protein sequence ID" value="SMF06024.1"/>
    <property type="molecule type" value="Genomic_DNA"/>
</dbReference>
<keyword evidence="9" id="KW-0067">ATP-binding</keyword>
<dbReference type="Gene3D" id="1.20.5.1040">
    <property type="entry name" value="Sensor protein qsec"/>
    <property type="match status" value="1"/>
</dbReference>
<keyword evidence="6 13" id="KW-0812">Transmembrane</keyword>
<name>A0A1X7CZM7_TRICW</name>
<protein>
    <recommendedName>
        <fullName evidence="3">histidine kinase</fullName>
        <ecNumber evidence="3">2.7.13.3</ecNumber>
    </recommendedName>
</protein>
<evidence type="ECO:0000256" key="5">
    <source>
        <dbReference type="ARBA" id="ARBA00022679"/>
    </source>
</evidence>
<dbReference type="EC" id="2.7.13.3" evidence="3"/>
<dbReference type="InterPro" id="IPR004358">
    <property type="entry name" value="Sig_transdc_His_kin-like_C"/>
</dbReference>
<dbReference type="AlphaFoldDB" id="A0A1X7CZM7"/>
<dbReference type="CDD" id="cd00082">
    <property type="entry name" value="HisKA"/>
    <property type="match status" value="1"/>
</dbReference>
<dbReference type="Proteomes" id="UP000192911">
    <property type="component" value="Unassembled WGS sequence"/>
</dbReference>
<keyword evidence="8 15" id="KW-0418">Kinase</keyword>
<dbReference type="SUPFAM" id="SSF55874">
    <property type="entry name" value="ATPase domain of HSP90 chaperone/DNA topoisomerase II/histidine kinase"/>
    <property type="match status" value="1"/>
</dbReference>
<dbReference type="InterPro" id="IPR013727">
    <property type="entry name" value="2CSK_N"/>
</dbReference>
<accession>A0A1X7CZM7</accession>
<keyword evidence="16" id="KW-1185">Reference proteome</keyword>
<keyword evidence="10 13" id="KW-1133">Transmembrane helix</keyword>
<evidence type="ECO:0000256" key="7">
    <source>
        <dbReference type="ARBA" id="ARBA00022741"/>
    </source>
</evidence>
<proteinExistence type="predicted"/>
<feature type="transmembrane region" description="Helical" evidence="13">
    <location>
        <begin position="163"/>
        <end position="185"/>
    </location>
</feature>
<evidence type="ECO:0000256" key="2">
    <source>
        <dbReference type="ARBA" id="ARBA00004141"/>
    </source>
</evidence>
<keyword evidence="5" id="KW-0808">Transferase</keyword>
<evidence type="ECO:0000256" key="13">
    <source>
        <dbReference type="SAM" id="Phobius"/>
    </source>
</evidence>
<dbReference type="PRINTS" id="PR00344">
    <property type="entry name" value="BCTRLSENSOR"/>
</dbReference>
<evidence type="ECO:0000313" key="16">
    <source>
        <dbReference type="Proteomes" id="UP000192911"/>
    </source>
</evidence>
<dbReference type="GO" id="GO:0005524">
    <property type="term" value="F:ATP binding"/>
    <property type="evidence" value="ECO:0007669"/>
    <property type="project" value="UniProtKB-KW"/>
</dbReference>
<sequence length="471" mass="50760">MTFSIRRRLVVLTLLSVALVWIVTFATSYRQATHEANEWQDARLEQAAQMLLLLDAADLKTLAANGTLDADGDRAEHEGPPLLFEVRTMDGTLVAVSAGLKPTEVEEALASSPETKPHASPRGKWRVMALRDASRNRRVRVFEHAKHRGDLVKGVAHRIARPLAFALPLLAVLLWFSIGSSLAPLKALSAAIGARDADNLEPLDLERTPTEARTLLDALNGLFARVRKSLDRERAFTADAAHELKSPLAAIKVQAQVALAAQDPDVKALAMRRVVEGVDRSTHLADELLLLARIDEAVLAPLERVDLHAVARQCLTVRETDAQRKHLTMTLHPGEPVAIYSDAELIRVMLDNLLDNAIKYGRPGGRVEVDVSRTAGSASLAVRDDGPGVAPADRARLGDRFFRVVGTGQRGSGLGLSIVARIAARFGATVRYTEGIGGCGLGVTIDLPATAAEHEPRQMPSGKPPAPATQA</sequence>
<evidence type="ECO:0000256" key="6">
    <source>
        <dbReference type="ARBA" id="ARBA00022692"/>
    </source>
</evidence>
<keyword evidence="11" id="KW-0902">Two-component regulatory system</keyword>
<dbReference type="STRING" id="28094.SAMN06295900_102192"/>
<keyword evidence="12 13" id="KW-0472">Membrane</keyword>
<organism evidence="15 16">
    <name type="scientific">Trinickia caryophylli</name>
    <name type="common">Paraburkholderia caryophylli</name>
    <dbReference type="NCBI Taxonomy" id="28094"/>
    <lineage>
        <taxon>Bacteria</taxon>
        <taxon>Pseudomonadati</taxon>
        <taxon>Pseudomonadota</taxon>
        <taxon>Betaproteobacteria</taxon>
        <taxon>Burkholderiales</taxon>
        <taxon>Burkholderiaceae</taxon>
        <taxon>Trinickia</taxon>
    </lineage>
</organism>
<dbReference type="PROSITE" id="PS50109">
    <property type="entry name" value="HIS_KIN"/>
    <property type="match status" value="1"/>
</dbReference>
<dbReference type="SMART" id="SM00388">
    <property type="entry name" value="HisKA"/>
    <property type="match status" value="1"/>
</dbReference>
<keyword evidence="4" id="KW-0597">Phosphoprotein</keyword>